<dbReference type="RefSeq" id="WP_100922197.1">
    <property type="nucleotide sequence ID" value="NZ_CP020370.1"/>
</dbReference>
<evidence type="ECO:0000313" key="1">
    <source>
        <dbReference type="EMBL" id="AUB84548.1"/>
    </source>
</evidence>
<dbReference type="AlphaFoldDB" id="A0A2K8UG65"/>
<evidence type="ECO:0000313" key="2">
    <source>
        <dbReference type="Proteomes" id="UP000232638"/>
    </source>
</evidence>
<accession>A0A2K8UG65</accession>
<dbReference type="InterPro" id="IPR032710">
    <property type="entry name" value="NTF2-like_dom_sf"/>
</dbReference>
<proteinExistence type="predicted"/>
<dbReference type="OrthoDB" id="5738094at2"/>
<organism evidence="1 2">
    <name type="scientific">Candidatus Thiodictyon syntrophicum</name>
    <dbReference type="NCBI Taxonomy" id="1166950"/>
    <lineage>
        <taxon>Bacteria</taxon>
        <taxon>Pseudomonadati</taxon>
        <taxon>Pseudomonadota</taxon>
        <taxon>Gammaproteobacteria</taxon>
        <taxon>Chromatiales</taxon>
        <taxon>Chromatiaceae</taxon>
        <taxon>Thiodictyon</taxon>
    </lineage>
</organism>
<protein>
    <recommendedName>
        <fullName evidence="3">Nuclear transport factor 2 family protein</fullName>
    </recommendedName>
</protein>
<reference evidence="1 2" key="1">
    <citation type="submission" date="2017-03" db="EMBL/GenBank/DDBJ databases">
        <title>Complete genome sequence of Candidatus 'Thiodictyon syntrophicum' sp. nov. strain Cad16T, a photolithoautotroph purple sulfur bacterium isolated from an alpine meromictic lake.</title>
        <authorList>
            <person name="Luedin S.M."/>
            <person name="Pothier J.F."/>
            <person name="Danza F."/>
            <person name="Storelli N."/>
            <person name="Wittwer M."/>
            <person name="Tonolla M."/>
        </authorList>
    </citation>
    <scope>NUCLEOTIDE SEQUENCE [LARGE SCALE GENOMIC DNA]</scope>
    <source>
        <strain evidence="1 2">Cad16T</strain>
    </source>
</reference>
<dbReference type="Proteomes" id="UP000232638">
    <property type="component" value="Chromosome"/>
</dbReference>
<evidence type="ECO:0008006" key="3">
    <source>
        <dbReference type="Google" id="ProtNLM"/>
    </source>
</evidence>
<name>A0A2K8UG65_9GAMM</name>
<sequence>MLLLAGCGPATPPSATSAPKAVAAQQPQEAIKQRVEARWARLIERDFAGAYIFETPAYRATVDPKQYGAQFGAGVNWVRVTVDQVRVDPAGDRAEVDVTLQMQSLAPLGAGLVDRIQPLRERWILTQGDWWVVHDED</sequence>
<keyword evidence="2" id="KW-1185">Reference proteome</keyword>
<dbReference type="KEGG" id="tsy:THSYN_28860"/>
<gene>
    <name evidence="1" type="ORF">THSYN_28860</name>
</gene>
<dbReference type="SUPFAM" id="SSF54427">
    <property type="entry name" value="NTF2-like"/>
    <property type="match status" value="1"/>
</dbReference>
<dbReference type="EMBL" id="CP020370">
    <property type="protein sequence ID" value="AUB84548.1"/>
    <property type="molecule type" value="Genomic_DNA"/>
</dbReference>